<evidence type="ECO:0000313" key="4">
    <source>
        <dbReference type="Proteomes" id="UP000042997"/>
    </source>
</evidence>
<dbReference type="AlphaFoldDB" id="A0A098BMS7"/>
<dbReference type="InterPro" id="IPR010998">
    <property type="entry name" value="Integrase_recombinase_N"/>
</dbReference>
<dbReference type="SUPFAM" id="SSF47823">
    <property type="entry name" value="lambda integrase-like, N-terminal domain"/>
    <property type="match status" value="1"/>
</dbReference>
<feature type="compositionally biased region" description="Basic and acidic residues" evidence="2">
    <location>
        <begin position="261"/>
        <end position="275"/>
    </location>
</feature>
<dbReference type="EMBL" id="CCSD01000059">
    <property type="protein sequence ID" value="CDZ89522.1"/>
    <property type="molecule type" value="Genomic_DNA"/>
</dbReference>
<gene>
    <name evidence="3" type="ORF">RHRU231_480069</name>
</gene>
<evidence type="ECO:0000256" key="1">
    <source>
        <dbReference type="ARBA" id="ARBA00023125"/>
    </source>
</evidence>
<protein>
    <recommendedName>
        <fullName evidence="5">Recombinase</fullName>
    </recommendedName>
</protein>
<sequence length="343" mass="37932">MRSPTLTAIDSVSRQPGFGRRYRYDWALFQDWCAAADLASLPAVPEVLGLFLAEHPATPATQRARVSAINWHHDRAGVPAPGRSETIRRVLDANRARRLEQAKQAARQRLPDIPTTGWPQGLFGRRDSALLVLAAAGLPFERLSRLRRSEVTVVGEQLVVSGRYPLGFDLHPDPAMDPATVYRRWAEVLDFADRHPSTRLLAHHLTTGTIPAASTGPHRDGPVFTSIDRWGYTPLLPRPLAAASIATLVRQHLTGNSPAHTRPETRRPRPAEKPAVDTTAPTGEERRELGEYFDHGAAARRHAHSRLRDVGEVLGDVEARAEALLERTLAMITDWQIPAKVGE</sequence>
<dbReference type="RefSeq" id="WP_230831668.1">
    <property type="nucleotide sequence ID" value="NZ_JAJNCM010000007.1"/>
</dbReference>
<evidence type="ECO:0000313" key="3">
    <source>
        <dbReference type="EMBL" id="CDZ89522.1"/>
    </source>
</evidence>
<reference evidence="3 4" key="1">
    <citation type="journal article" date="2014" name="Genome Announc.">
        <title>Draft Genome Sequence of Propane- and Butane-Oxidizing Actinobacterium Rhodococcus ruber IEGM 231.</title>
        <authorList>
            <person name="Ivshina I.B."/>
            <person name="Kuyukina M.S."/>
            <person name="Krivoruchko A.V."/>
            <person name="Barbe V."/>
            <person name="Fischer C."/>
        </authorList>
    </citation>
    <scope>NUCLEOTIDE SEQUENCE [LARGE SCALE GENOMIC DNA]</scope>
</reference>
<evidence type="ECO:0008006" key="5">
    <source>
        <dbReference type="Google" id="ProtNLM"/>
    </source>
</evidence>
<feature type="region of interest" description="Disordered" evidence="2">
    <location>
        <begin position="253"/>
        <end position="287"/>
    </location>
</feature>
<organism evidence="3 4">
    <name type="scientific">Rhodococcus ruber</name>
    <dbReference type="NCBI Taxonomy" id="1830"/>
    <lineage>
        <taxon>Bacteria</taxon>
        <taxon>Bacillati</taxon>
        <taxon>Actinomycetota</taxon>
        <taxon>Actinomycetes</taxon>
        <taxon>Mycobacteriales</taxon>
        <taxon>Nocardiaceae</taxon>
        <taxon>Rhodococcus</taxon>
    </lineage>
</organism>
<name>A0A098BMS7_9NOCA</name>
<dbReference type="Gene3D" id="1.10.150.130">
    <property type="match status" value="1"/>
</dbReference>
<dbReference type="Proteomes" id="UP000042997">
    <property type="component" value="Unassembled WGS sequence"/>
</dbReference>
<evidence type="ECO:0000256" key="2">
    <source>
        <dbReference type="SAM" id="MobiDB-lite"/>
    </source>
</evidence>
<keyword evidence="1" id="KW-0238">DNA-binding</keyword>
<accession>A0A098BMS7</accession>
<proteinExistence type="predicted"/>
<dbReference type="GO" id="GO:0003677">
    <property type="term" value="F:DNA binding"/>
    <property type="evidence" value="ECO:0007669"/>
    <property type="project" value="UniProtKB-KW"/>
</dbReference>